<proteinExistence type="predicted"/>
<dbReference type="AlphaFoldDB" id="A0A9X1PPS1"/>
<organism evidence="1 2">
    <name type="scientific">Dyadobacter chenwenxiniae</name>
    <dbReference type="NCBI Taxonomy" id="2906456"/>
    <lineage>
        <taxon>Bacteria</taxon>
        <taxon>Pseudomonadati</taxon>
        <taxon>Bacteroidota</taxon>
        <taxon>Cytophagia</taxon>
        <taxon>Cytophagales</taxon>
        <taxon>Spirosomataceae</taxon>
        <taxon>Dyadobacter</taxon>
    </lineage>
</organism>
<sequence length="65" mass="7246">MDDQIQEPEQTCEQAGPGYFLNEGVSDKMRGSLAAVYSQLLIVEKRSFFQIQPSWPRSPAGGSRI</sequence>
<name>A0A9X1PPS1_9BACT</name>
<protein>
    <submittedName>
        <fullName evidence="1">Uncharacterized protein</fullName>
    </submittedName>
</protein>
<keyword evidence="2" id="KW-1185">Reference proteome</keyword>
<dbReference type="Proteomes" id="UP001139000">
    <property type="component" value="Unassembled WGS sequence"/>
</dbReference>
<evidence type="ECO:0000313" key="2">
    <source>
        <dbReference type="Proteomes" id="UP001139000"/>
    </source>
</evidence>
<gene>
    <name evidence="1" type="ORF">LXM26_24435</name>
</gene>
<reference evidence="1" key="1">
    <citation type="submission" date="2021-12" db="EMBL/GenBank/DDBJ databases">
        <title>Novel species in genus Dyadobacter.</title>
        <authorList>
            <person name="Ma C."/>
        </authorList>
    </citation>
    <scope>NUCLEOTIDE SEQUENCE</scope>
    <source>
        <strain evidence="1">LJ419</strain>
    </source>
</reference>
<evidence type="ECO:0000313" key="1">
    <source>
        <dbReference type="EMBL" id="MCF0064681.1"/>
    </source>
</evidence>
<accession>A0A9X1PPS1</accession>
<dbReference type="RefSeq" id="WP_234602627.1">
    <property type="nucleotide sequence ID" value="NZ_CP094997.1"/>
</dbReference>
<comment type="caution">
    <text evidence="1">The sequence shown here is derived from an EMBL/GenBank/DDBJ whole genome shotgun (WGS) entry which is preliminary data.</text>
</comment>
<dbReference type="EMBL" id="JAJTTC010000008">
    <property type="protein sequence ID" value="MCF0064681.1"/>
    <property type="molecule type" value="Genomic_DNA"/>
</dbReference>